<dbReference type="InterPro" id="IPR040676">
    <property type="entry name" value="DUF5641"/>
</dbReference>
<accession>A0A0J7MXV7</accession>
<dbReference type="PANTHER" id="PTHR47331">
    <property type="entry name" value="PHD-TYPE DOMAIN-CONTAINING PROTEIN"/>
    <property type="match status" value="1"/>
</dbReference>
<dbReference type="EMBL" id="LBMM01014262">
    <property type="protein sequence ID" value="KMQ85255.1"/>
    <property type="molecule type" value="Genomic_DNA"/>
</dbReference>
<evidence type="ECO:0000259" key="1">
    <source>
        <dbReference type="Pfam" id="PF18701"/>
    </source>
</evidence>
<dbReference type="PANTHER" id="PTHR47331:SF1">
    <property type="entry name" value="GAG-LIKE PROTEIN"/>
    <property type="match status" value="1"/>
</dbReference>
<dbReference type="Proteomes" id="UP000036403">
    <property type="component" value="Unassembled WGS sequence"/>
</dbReference>
<reference evidence="2 3" key="1">
    <citation type="submission" date="2015-04" db="EMBL/GenBank/DDBJ databases">
        <title>Lasius niger genome sequencing.</title>
        <authorList>
            <person name="Konorov E.A."/>
            <person name="Nikitin M.A."/>
            <person name="Kirill M.V."/>
            <person name="Chang P."/>
        </authorList>
    </citation>
    <scope>NUCLEOTIDE SEQUENCE [LARGE SCALE GENOMIC DNA]</scope>
    <source>
        <tissue evidence="2">Whole</tissue>
    </source>
</reference>
<name>A0A0J7MXV7_LASNI</name>
<proteinExistence type="predicted"/>
<comment type="caution">
    <text evidence="2">The sequence shown here is derived from an EMBL/GenBank/DDBJ whole genome shotgun (WGS) entry which is preliminary data.</text>
</comment>
<sequence length="201" mass="22231">MAFQPACSPALCGSLGGSREVKHHLKRVIGESILTFEEISTILAQIEACLNSRPLTALTDDPDDMSALTPGHFLVGTALNTVPEPSLAEEPVGRLSRWQYLQQMCDHFWQRWSREYLHTLSTLPKWWRTNATLRIGDLCIIRNELTPPGKWPLARITALHPGDDGEVRVVTMRTASTILKKPVAKIVLLPTAASDAQDAKG</sequence>
<dbReference type="OrthoDB" id="6622149at2759"/>
<dbReference type="STRING" id="67767.A0A0J7MXV7"/>
<dbReference type="AlphaFoldDB" id="A0A0J7MXV7"/>
<gene>
    <name evidence="2" type="ORF">RF55_16299</name>
</gene>
<feature type="domain" description="DUF5641" evidence="1">
    <location>
        <begin position="96"/>
        <end position="189"/>
    </location>
</feature>
<protein>
    <recommendedName>
        <fullName evidence="1">DUF5641 domain-containing protein</fullName>
    </recommendedName>
</protein>
<keyword evidence="3" id="KW-1185">Reference proteome</keyword>
<organism evidence="2 3">
    <name type="scientific">Lasius niger</name>
    <name type="common">Black garden ant</name>
    <dbReference type="NCBI Taxonomy" id="67767"/>
    <lineage>
        <taxon>Eukaryota</taxon>
        <taxon>Metazoa</taxon>
        <taxon>Ecdysozoa</taxon>
        <taxon>Arthropoda</taxon>
        <taxon>Hexapoda</taxon>
        <taxon>Insecta</taxon>
        <taxon>Pterygota</taxon>
        <taxon>Neoptera</taxon>
        <taxon>Endopterygota</taxon>
        <taxon>Hymenoptera</taxon>
        <taxon>Apocrita</taxon>
        <taxon>Aculeata</taxon>
        <taxon>Formicoidea</taxon>
        <taxon>Formicidae</taxon>
        <taxon>Formicinae</taxon>
        <taxon>Lasius</taxon>
        <taxon>Lasius</taxon>
    </lineage>
</organism>
<dbReference type="Pfam" id="PF18701">
    <property type="entry name" value="DUF5641"/>
    <property type="match status" value="1"/>
</dbReference>
<dbReference type="PaxDb" id="67767-A0A0J7MXV7"/>
<evidence type="ECO:0000313" key="2">
    <source>
        <dbReference type="EMBL" id="KMQ85255.1"/>
    </source>
</evidence>
<evidence type="ECO:0000313" key="3">
    <source>
        <dbReference type="Proteomes" id="UP000036403"/>
    </source>
</evidence>